<sequence>MSSARQRDIRRDKLQLLLNKDAYGIAVGPPKSAETVPTPEPDTKNTMLERNLKELSEKYVSKKDGPASSRSVPLRAQRKQMLSNRHLGASRTTGWSDLEDKSSRGVTFNDVPEINEEEKAPSESMRARLFGKIPFSDPLKKWKDTQFVDPLKKWKEAHIGRRAISNGPDDDQGSQEGPPVKEAMTALFEHLKLRKKANRGDANEKEDLHSDNTDATDLIDNDSTGTVQGASERDDANAEYYKASLDEATTPLENEVYASPNVSPVRPTFGSPSSGYQSPLNGIASTHISQSASPVQGHQISEPLEVAIEKFEQFSKSASSSLLELHQQLQLQQDIIDRLGDPDLLGNLLPAIQRLEFEINDLEPKMMALISEAERKHNDKLQKLTLGFKRSLDSLMEKIDANQTKIHQKATASTSSAIQEYAISFFVLGLSTILLPFSYLYQLTTSKCRKRQRRLYNEARAIRRRVPSE</sequence>
<name>A0A0H5RAH4_9EUKA</name>
<protein>
    <submittedName>
        <fullName evidence="3">Uncharacterized protein</fullName>
    </submittedName>
</protein>
<accession>A0A0H5RAH4</accession>
<dbReference type="EMBL" id="HACM01010718">
    <property type="protein sequence ID" value="CRZ11160.1"/>
    <property type="molecule type" value="Transcribed_RNA"/>
</dbReference>
<organism evidence="3">
    <name type="scientific">Spongospora subterranea</name>
    <dbReference type="NCBI Taxonomy" id="70186"/>
    <lineage>
        <taxon>Eukaryota</taxon>
        <taxon>Sar</taxon>
        <taxon>Rhizaria</taxon>
        <taxon>Endomyxa</taxon>
        <taxon>Phytomyxea</taxon>
        <taxon>Plasmodiophorida</taxon>
        <taxon>Plasmodiophoridae</taxon>
        <taxon>Spongospora</taxon>
    </lineage>
</organism>
<proteinExistence type="predicted"/>
<feature type="transmembrane region" description="Helical" evidence="2">
    <location>
        <begin position="421"/>
        <end position="441"/>
    </location>
</feature>
<feature type="compositionally biased region" description="Basic and acidic residues" evidence="1">
    <location>
        <begin position="198"/>
        <end position="212"/>
    </location>
</feature>
<evidence type="ECO:0000313" key="3">
    <source>
        <dbReference type="EMBL" id="CRZ11160.1"/>
    </source>
</evidence>
<evidence type="ECO:0000256" key="2">
    <source>
        <dbReference type="SAM" id="Phobius"/>
    </source>
</evidence>
<feature type="compositionally biased region" description="Basic and acidic residues" evidence="1">
    <location>
        <begin position="50"/>
        <end position="65"/>
    </location>
</feature>
<feature type="region of interest" description="Disordered" evidence="1">
    <location>
        <begin position="24"/>
        <end position="125"/>
    </location>
</feature>
<feature type="region of interest" description="Disordered" evidence="1">
    <location>
        <begin position="197"/>
        <end position="234"/>
    </location>
</feature>
<reference evidence="3" key="1">
    <citation type="submission" date="2015-04" db="EMBL/GenBank/DDBJ databases">
        <title>The genome sequence of the plant pathogenic Rhizarian Plasmodiophora brassicae reveals insights in its biotrophic life cycle and the origin of chitin synthesis.</title>
        <authorList>
            <person name="Schwelm A."/>
            <person name="Fogelqvist J."/>
            <person name="Knaust A."/>
            <person name="Julke S."/>
            <person name="Lilja T."/>
            <person name="Dhandapani V."/>
            <person name="Bonilla-Rosso G."/>
            <person name="Karlsson M."/>
            <person name="Shevchenko A."/>
            <person name="Choi S.R."/>
            <person name="Kim H.G."/>
            <person name="Park J.Y."/>
            <person name="Lim Y.P."/>
            <person name="Ludwig-Muller J."/>
            <person name="Dixelius C."/>
        </authorList>
    </citation>
    <scope>NUCLEOTIDE SEQUENCE</scope>
    <source>
        <tissue evidence="3">Potato root galls</tissue>
    </source>
</reference>
<evidence type="ECO:0000256" key="1">
    <source>
        <dbReference type="SAM" id="MobiDB-lite"/>
    </source>
</evidence>
<keyword evidence="2" id="KW-1133">Transmembrane helix</keyword>
<dbReference type="AlphaFoldDB" id="A0A0H5RAH4"/>
<keyword evidence="2" id="KW-0812">Transmembrane</keyword>
<keyword evidence="2" id="KW-0472">Membrane</keyword>
<feature type="region of interest" description="Disordered" evidence="1">
    <location>
        <begin position="159"/>
        <end position="182"/>
    </location>
</feature>